<gene>
    <name evidence="2" type="ORF">EGR_09515</name>
</gene>
<accession>W6U3D1</accession>
<sequence length="66" mass="7169">MTRLPKTRHQTPPTKMAANGGVRERMQQDENSVCSGRPSSFLAVKTSGDLTTTDDQPTIRLIPVGS</sequence>
<comment type="caution">
    <text evidence="2">The sequence shown here is derived from an EMBL/GenBank/DDBJ whole genome shotgun (WGS) entry which is preliminary data.</text>
</comment>
<reference evidence="2 3" key="1">
    <citation type="journal article" date="2013" name="Nat. Genet.">
        <title>The genome of the hydatid tapeworm Echinococcus granulosus.</title>
        <authorList>
            <person name="Zheng H."/>
            <person name="Zhang W."/>
            <person name="Zhang L."/>
            <person name="Zhang Z."/>
            <person name="Li J."/>
            <person name="Lu G."/>
            <person name="Zhu Y."/>
            <person name="Wang Y."/>
            <person name="Huang Y."/>
            <person name="Liu J."/>
            <person name="Kang H."/>
            <person name="Chen J."/>
            <person name="Wang L."/>
            <person name="Chen A."/>
            <person name="Yu S."/>
            <person name="Gao Z."/>
            <person name="Jin L."/>
            <person name="Gu W."/>
            <person name="Wang Z."/>
            <person name="Zhao L."/>
            <person name="Shi B."/>
            <person name="Wen H."/>
            <person name="Lin R."/>
            <person name="Jones M.K."/>
            <person name="Brejova B."/>
            <person name="Vinar T."/>
            <person name="Zhao G."/>
            <person name="McManus D.P."/>
            <person name="Chen Z."/>
            <person name="Zhou Y."/>
            <person name="Wang S."/>
        </authorList>
    </citation>
    <scope>NUCLEOTIDE SEQUENCE [LARGE SCALE GENOMIC DNA]</scope>
</reference>
<evidence type="ECO:0000313" key="2">
    <source>
        <dbReference type="EMBL" id="EUB55620.1"/>
    </source>
</evidence>
<evidence type="ECO:0000313" key="3">
    <source>
        <dbReference type="Proteomes" id="UP000019149"/>
    </source>
</evidence>
<dbReference type="KEGG" id="egl:EGR_09515"/>
<dbReference type="Proteomes" id="UP000019149">
    <property type="component" value="Unassembled WGS sequence"/>
</dbReference>
<dbReference type="RefSeq" id="XP_024346816.1">
    <property type="nucleotide sequence ID" value="XM_024498764.1"/>
</dbReference>
<dbReference type="GeneID" id="36345230"/>
<feature type="region of interest" description="Disordered" evidence="1">
    <location>
        <begin position="1"/>
        <end position="20"/>
    </location>
</feature>
<dbReference type="EMBL" id="APAU02000151">
    <property type="protein sequence ID" value="EUB55620.1"/>
    <property type="molecule type" value="Genomic_DNA"/>
</dbReference>
<evidence type="ECO:0000256" key="1">
    <source>
        <dbReference type="SAM" id="MobiDB-lite"/>
    </source>
</evidence>
<organism evidence="2 3">
    <name type="scientific">Echinococcus granulosus</name>
    <name type="common">Hydatid tapeworm</name>
    <dbReference type="NCBI Taxonomy" id="6210"/>
    <lineage>
        <taxon>Eukaryota</taxon>
        <taxon>Metazoa</taxon>
        <taxon>Spiralia</taxon>
        <taxon>Lophotrochozoa</taxon>
        <taxon>Platyhelminthes</taxon>
        <taxon>Cestoda</taxon>
        <taxon>Eucestoda</taxon>
        <taxon>Cyclophyllidea</taxon>
        <taxon>Taeniidae</taxon>
        <taxon>Echinococcus</taxon>
        <taxon>Echinococcus granulosus group</taxon>
    </lineage>
</organism>
<protein>
    <submittedName>
        <fullName evidence="2">Uncharacterized protein</fullName>
    </submittedName>
</protein>
<dbReference type="CTD" id="36345230"/>
<proteinExistence type="predicted"/>
<name>W6U3D1_ECHGR</name>
<dbReference type="AlphaFoldDB" id="W6U3D1"/>
<keyword evidence="3" id="KW-1185">Reference proteome</keyword>